<protein>
    <submittedName>
        <fullName evidence="1">Uncharacterized protein</fullName>
    </submittedName>
</protein>
<dbReference type="Proteomes" id="UP001148838">
    <property type="component" value="Unassembled WGS sequence"/>
</dbReference>
<organism evidence="1 2">
    <name type="scientific">Periplaneta americana</name>
    <name type="common">American cockroach</name>
    <name type="synonym">Blatta americana</name>
    <dbReference type="NCBI Taxonomy" id="6978"/>
    <lineage>
        <taxon>Eukaryota</taxon>
        <taxon>Metazoa</taxon>
        <taxon>Ecdysozoa</taxon>
        <taxon>Arthropoda</taxon>
        <taxon>Hexapoda</taxon>
        <taxon>Insecta</taxon>
        <taxon>Pterygota</taxon>
        <taxon>Neoptera</taxon>
        <taxon>Polyneoptera</taxon>
        <taxon>Dictyoptera</taxon>
        <taxon>Blattodea</taxon>
        <taxon>Blattoidea</taxon>
        <taxon>Blattidae</taxon>
        <taxon>Blattinae</taxon>
        <taxon>Periplaneta</taxon>
    </lineage>
</organism>
<accession>A0ABQ8SZC1</accession>
<evidence type="ECO:0000313" key="2">
    <source>
        <dbReference type="Proteomes" id="UP001148838"/>
    </source>
</evidence>
<proteinExistence type="predicted"/>
<sequence length="170" mass="19848">MDPSTNSRWDMTVKRQSLELQCHVANMDYHVASWWKLAIVVKIADVKTFIDIDTKALVYETPVQDVENLRARIVEGCETVRHSPDGDGGFMHVSVLMVNILNTSCNAKFHVFFLALSIRFINPLNSPIIFNYAVNRNWSISENNRYLRFYKWYNQYKGDFSLAEQLNYNE</sequence>
<gene>
    <name evidence="1" type="ORF">ANN_14983</name>
</gene>
<name>A0ABQ8SZC1_PERAM</name>
<dbReference type="EMBL" id="JAJSOF020000019">
    <property type="protein sequence ID" value="KAJ4439027.1"/>
    <property type="molecule type" value="Genomic_DNA"/>
</dbReference>
<evidence type="ECO:0000313" key="1">
    <source>
        <dbReference type="EMBL" id="KAJ4439027.1"/>
    </source>
</evidence>
<reference evidence="1 2" key="1">
    <citation type="journal article" date="2022" name="Allergy">
        <title>Genome assembly and annotation of Periplaneta americana reveal a comprehensive cockroach allergen profile.</title>
        <authorList>
            <person name="Wang L."/>
            <person name="Xiong Q."/>
            <person name="Saelim N."/>
            <person name="Wang L."/>
            <person name="Nong W."/>
            <person name="Wan A.T."/>
            <person name="Shi M."/>
            <person name="Liu X."/>
            <person name="Cao Q."/>
            <person name="Hui J.H.L."/>
            <person name="Sookrung N."/>
            <person name="Leung T.F."/>
            <person name="Tungtrongchitr A."/>
            <person name="Tsui S.K.W."/>
        </authorList>
    </citation>
    <scope>NUCLEOTIDE SEQUENCE [LARGE SCALE GENOMIC DNA]</scope>
    <source>
        <strain evidence="1">PWHHKU_190912</strain>
    </source>
</reference>
<comment type="caution">
    <text evidence="1">The sequence shown here is derived from an EMBL/GenBank/DDBJ whole genome shotgun (WGS) entry which is preliminary data.</text>
</comment>
<keyword evidence="2" id="KW-1185">Reference proteome</keyword>